<sequence length="169" mass="18899">MTHLQPLPLNGRSRRIFRRITPPDMTPMAGVGFLLVSFFMLTSSLTQLTAMEVAMPLRPVCCESCDTYWAHAAVMTVLLGPRNQVYYYPGLDAQASRKTDYSATGLRQALLSAQREYGPLTVLVKPSSQATYQNVVDALDEMSITATKSYLLTTDLNRFDEKLLTGRRL</sequence>
<dbReference type="InterPro" id="IPR003400">
    <property type="entry name" value="ExbD"/>
</dbReference>
<name>A0A7W9WBW1_9BACT</name>
<keyword evidence="5" id="KW-1133">Transmembrane helix</keyword>
<comment type="subcellular location">
    <subcellularLocation>
        <location evidence="1">Cell membrane</location>
        <topology evidence="1">Single-pass membrane protein</topology>
    </subcellularLocation>
    <subcellularLocation>
        <location evidence="7">Cell membrane</location>
        <topology evidence="7">Single-pass type II membrane protein</topology>
    </subcellularLocation>
</comment>
<keyword evidence="7" id="KW-0813">Transport</keyword>
<dbReference type="GO" id="GO:0022857">
    <property type="term" value="F:transmembrane transporter activity"/>
    <property type="evidence" value="ECO:0007669"/>
    <property type="project" value="InterPro"/>
</dbReference>
<evidence type="ECO:0000256" key="6">
    <source>
        <dbReference type="ARBA" id="ARBA00023136"/>
    </source>
</evidence>
<evidence type="ECO:0000256" key="4">
    <source>
        <dbReference type="ARBA" id="ARBA00022692"/>
    </source>
</evidence>
<evidence type="ECO:0000256" key="2">
    <source>
        <dbReference type="ARBA" id="ARBA00005811"/>
    </source>
</evidence>
<reference evidence="8 9" key="1">
    <citation type="submission" date="2020-08" db="EMBL/GenBank/DDBJ databases">
        <title>Genomic Encyclopedia of Type Strains, Phase IV (KMG-IV): sequencing the most valuable type-strain genomes for metagenomic binning, comparative biology and taxonomic classification.</title>
        <authorList>
            <person name="Goeker M."/>
        </authorList>
    </citation>
    <scope>NUCLEOTIDE SEQUENCE [LARGE SCALE GENOMIC DNA]</scope>
    <source>
        <strain evidence="8 9">DSM 26718</strain>
    </source>
</reference>
<protein>
    <submittedName>
        <fullName evidence="8">Biopolymer transport protein ExbD</fullName>
    </submittedName>
</protein>
<accession>A0A7W9WBW1</accession>
<evidence type="ECO:0000256" key="1">
    <source>
        <dbReference type="ARBA" id="ARBA00004162"/>
    </source>
</evidence>
<dbReference type="Pfam" id="PF02472">
    <property type="entry name" value="ExbD"/>
    <property type="match status" value="1"/>
</dbReference>
<dbReference type="PANTHER" id="PTHR30558">
    <property type="entry name" value="EXBD MEMBRANE COMPONENT OF PMF-DRIVEN MACROMOLECULE IMPORT SYSTEM"/>
    <property type="match status" value="1"/>
</dbReference>
<keyword evidence="7" id="KW-0653">Protein transport</keyword>
<evidence type="ECO:0000256" key="3">
    <source>
        <dbReference type="ARBA" id="ARBA00022475"/>
    </source>
</evidence>
<dbReference type="RefSeq" id="WP_183401771.1">
    <property type="nucleotide sequence ID" value="NZ_JACHGG010000001.1"/>
</dbReference>
<keyword evidence="9" id="KW-1185">Reference proteome</keyword>
<gene>
    <name evidence="8" type="ORF">HNQ93_000887</name>
</gene>
<organism evidence="8 9">
    <name type="scientific">Hymenobacter luteus</name>
    <dbReference type="NCBI Taxonomy" id="1411122"/>
    <lineage>
        <taxon>Bacteria</taxon>
        <taxon>Pseudomonadati</taxon>
        <taxon>Bacteroidota</taxon>
        <taxon>Cytophagia</taxon>
        <taxon>Cytophagales</taxon>
        <taxon>Hymenobacteraceae</taxon>
        <taxon>Hymenobacter</taxon>
    </lineage>
</organism>
<dbReference type="AlphaFoldDB" id="A0A7W9WBW1"/>
<evidence type="ECO:0000313" key="9">
    <source>
        <dbReference type="Proteomes" id="UP000532746"/>
    </source>
</evidence>
<proteinExistence type="inferred from homology"/>
<dbReference type="GO" id="GO:0005886">
    <property type="term" value="C:plasma membrane"/>
    <property type="evidence" value="ECO:0007669"/>
    <property type="project" value="UniProtKB-SubCell"/>
</dbReference>
<evidence type="ECO:0000256" key="5">
    <source>
        <dbReference type="ARBA" id="ARBA00022989"/>
    </source>
</evidence>
<comment type="similarity">
    <text evidence="2 7">Belongs to the ExbD/TolR family.</text>
</comment>
<keyword evidence="6" id="KW-0472">Membrane</keyword>
<dbReference type="GO" id="GO:0015031">
    <property type="term" value="P:protein transport"/>
    <property type="evidence" value="ECO:0007669"/>
    <property type="project" value="UniProtKB-KW"/>
</dbReference>
<evidence type="ECO:0000313" key="8">
    <source>
        <dbReference type="EMBL" id="MBB6058057.1"/>
    </source>
</evidence>
<comment type="caution">
    <text evidence="8">The sequence shown here is derived from an EMBL/GenBank/DDBJ whole genome shotgun (WGS) entry which is preliminary data.</text>
</comment>
<keyword evidence="3" id="KW-1003">Cell membrane</keyword>
<evidence type="ECO:0000256" key="7">
    <source>
        <dbReference type="RuleBase" id="RU003879"/>
    </source>
</evidence>
<dbReference type="PANTHER" id="PTHR30558:SF3">
    <property type="entry name" value="BIOPOLYMER TRANSPORT PROTEIN EXBD-RELATED"/>
    <property type="match status" value="1"/>
</dbReference>
<dbReference type="Proteomes" id="UP000532746">
    <property type="component" value="Unassembled WGS sequence"/>
</dbReference>
<keyword evidence="4 7" id="KW-0812">Transmembrane</keyword>
<dbReference type="EMBL" id="JACHGG010000001">
    <property type="protein sequence ID" value="MBB6058057.1"/>
    <property type="molecule type" value="Genomic_DNA"/>
</dbReference>